<organism evidence="1 2">
    <name type="scientific">Halobacteriovorax marinus (strain ATCC BAA-682 / DSM 15412 / SJ)</name>
    <name type="common">Bacteriovorax marinus</name>
    <dbReference type="NCBI Taxonomy" id="862908"/>
    <lineage>
        <taxon>Bacteria</taxon>
        <taxon>Pseudomonadati</taxon>
        <taxon>Bdellovibrionota</taxon>
        <taxon>Bacteriovoracia</taxon>
        <taxon>Bacteriovoracales</taxon>
        <taxon>Halobacteriovoraceae</taxon>
        <taxon>Halobacteriovorax</taxon>
    </lineage>
</organism>
<dbReference type="OrthoDB" id="5293901at2"/>
<accession>E1X4N4</accession>
<proteinExistence type="predicted"/>
<dbReference type="AlphaFoldDB" id="E1X4N4"/>
<dbReference type="HOGENOM" id="CLU_1774824_0_0_7"/>
<sequence>MEGNTYNKFNRPKFLKSNLSSLDYEDSKRMSSLILDVEKSGYLDSQEFFASYIYELKLILEEENPKDSLESFFRLENNLEKFYSLLSLDEEFPDLLTFHRNFSPTVLRIFWEAISLNESESIMERVFDAFKIALEEELYFWHENLH</sequence>
<gene>
    <name evidence="1" type="ordered locus">BMS_0554</name>
</gene>
<protein>
    <submittedName>
        <fullName evidence="1">Uncharacterized protein</fullName>
    </submittedName>
</protein>
<evidence type="ECO:0000313" key="2">
    <source>
        <dbReference type="Proteomes" id="UP000008963"/>
    </source>
</evidence>
<dbReference type="EMBL" id="FQ312005">
    <property type="protein sequence ID" value="CBW25464.1"/>
    <property type="molecule type" value="Genomic_DNA"/>
</dbReference>
<reference evidence="2" key="1">
    <citation type="journal article" date="2013" name="ISME J.">
        <title>A small predatory core genome in the divergent marine Bacteriovorax marinus SJ and the terrestrial Bdellovibrio bacteriovorus.</title>
        <authorList>
            <person name="Crossman L.C."/>
            <person name="Chen H."/>
            <person name="Cerdeno-Tarraga A.M."/>
            <person name="Brooks K."/>
            <person name="Quail M.A."/>
            <person name="Pineiro S.A."/>
            <person name="Hobley L."/>
            <person name="Sockett R.E."/>
            <person name="Bentley S.D."/>
            <person name="Parkhill J."/>
            <person name="Williams H.N."/>
            <person name="Stine O.C."/>
        </authorList>
    </citation>
    <scope>NUCLEOTIDE SEQUENCE [LARGE SCALE GENOMIC DNA]</scope>
    <source>
        <strain evidence="2">ATCC BAA-682 / DSM 15412 / SJ</strain>
    </source>
</reference>
<dbReference type="PATRIC" id="fig|862908.3.peg.532"/>
<dbReference type="RefSeq" id="WP_014243251.1">
    <property type="nucleotide sequence ID" value="NC_016620.1"/>
</dbReference>
<name>E1X4N4_HALMS</name>
<dbReference type="Proteomes" id="UP000008963">
    <property type="component" value="Chromosome"/>
</dbReference>
<evidence type="ECO:0000313" key="1">
    <source>
        <dbReference type="EMBL" id="CBW25464.1"/>
    </source>
</evidence>
<keyword evidence="2" id="KW-1185">Reference proteome</keyword>
<dbReference type="KEGG" id="bmx:BMS_0554"/>
<dbReference type="STRING" id="862908.BMS_0554"/>